<proteinExistence type="predicted"/>
<evidence type="ECO:0000313" key="2">
    <source>
        <dbReference type="Proteomes" id="UP000035213"/>
    </source>
</evidence>
<reference evidence="1 2" key="1">
    <citation type="submission" date="2014-11" db="EMBL/GenBank/DDBJ databases">
        <authorList>
            <person name="Park G.-S."/>
            <person name="Hong S.-J."/>
            <person name="Jung B.K."/>
            <person name="Khan A.R."/>
            <person name="Kwak Y."/>
            <person name="Shin J.-H."/>
        </authorList>
    </citation>
    <scope>NUCLEOTIDE SEQUENCE [LARGE SCALE GENOMIC DNA]</scope>
    <source>
        <strain evidence="1 2">DSM 27622</strain>
    </source>
</reference>
<accession>A0A0G3M6S1</accession>
<dbReference type="EMBL" id="CP009928">
    <property type="protein sequence ID" value="AKK72762.1"/>
    <property type="molecule type" value="Genomic_DNA"/>
</dbReference>
<organism evidence="1 2">
    <name type="scientific">Chryseobacterium gallinarum</name>
    <dbReference type="NCBI Taxonomy" id="1324352"/>
    <lineage>
        <taxon>Bacteria</taxon>
        <taxon>Pseudomonadati</taxon>
        <taxon>Bacteroidota</taxon>
        <taxon>Flavobacteriia</taxon>
        <taxon>Flavobacteriales</taxon>
        <taxon>Weeksellaceae</taxon>
        <taxon>Chryseobacterium group</taxon>
        <taxon>Chryseobacterium</taxon>
    </lineage>
</organism>
<sequence length="296" mass="32098">MKKINTSLMLIIFSLAFPQVGISKNKSAGIHSKAILQVDGQYGGKSWGMLLPEVSTPENLPLYNAAPDKEMTGMMMFEKTHATFYSYDGTQWNNEPAPAASGFNKKQSRFLSTANEETSVVCVLLGCGRHVGLGFSAPVDGIQSYNNLNITRETAIVPGGGLYGDKSFDNAKFVINEPGVYDIYLNIPSKTGGAVSLTSGPQYQLRAYLKQDDGSYSEAKLSTFFPDYYGILGIGGDTNTAAFTTTRIRLKAGDYIISRIHSPLATVSVVVTLTAATGINIAKYYPREIMFTKISD</sequence>
<dbReference type="STRING" id="1324352.OK18_09115"/>
<dbReference type="AlphaFoldDB" id="A0A0G3M6S1"/>
<gene>
    <name evidence="1" type="ORF">OK18_09115</name>
</gene>
<dbReference type="Proteomes" id="UP000035213">
    <property type="component" value="Chromosome"/>
</dbReference>
<dbReference type="KEGG" id="cgn:OK18_09115"/>
<dbReference type="PATRIC" id="fig|1324352.5.peg.1911"/>
<dbReference type="RefSeq" id="WP_053327802.1">
    <property type="nucleotide sequence ID" value="NZ_CP009928.1"/>
</dbReference>
<dbReference type="OrthoDB" id="1231525at2"/>
<name>A0A0G3M6S1_CHRGL</name>
<protein>
    <submittedName>
        <fullName evidence="1">Uncharacterized protein</fullName>
    </submittedName>
</protein>
<evidence type="ECO:0000313" key="1">
    <source>
        <dbReference type="EMBL" id="AKK72762.1"/>
    </source>
</evidence>